<sequence>MASFFAGSEGEVESIVQEHMSSIVKEIRNNNLLLCACI</sequence>
<proteinExistence type="predicted"/>
<accession>A0A212JEB9</accession>
<dbReference type="AlphaFoldDB" id="A0A212JEB9"/>
<name>A0A212JEB9_9BACT</name>
<reference evidence="1" key="1">
    <citation type="submission" date="2016-04" db="EMBL/GenBank/DDBJ databases">
        <authorList>
            <person name="Evans L.H."/>
            <person name="Alamgir A."/>
            <person name="Owens N."/>
            <person name="Weber N.D."/>
            <person name="Virtaneva K."/>
            <person name="Barbian K."/>
            <person name="Babar A."/>
            <person name="Rosenke K."/>
        </authorList>
    </citation>
    <scope>NUCLEOTIDE SEQUENCE</scope>
    <source>
        <strain evidence="1">92-2</strain>
    </source>
</reference>
<gene>
    <name evidence="1" type="ORF">KM92DES2_10969</name>
</gene>
<evidence type="ECO:0000313" key="1">
    <source>
        <dbReference type="EMBL" id="SBV97779.1"/>
    </source>
</evidence>
<protein>
    <submittedName>
        <fullName evidence="1">Uncharacterized protein</fullName>
    </submittedName>
</protein>
<organism evidence="1">
    <name type="scientific">uncultured Desulfovibrio sp</name>
    <dbReference type="NCBI Taxonomy" id="167968"/>
    <lineage>
        <taxon>Bacteria</taxon>
        <taxon>Pseudomonadati</taxon>
        <taxon>Thermodesulfobacteriota</taxon>
        <taxon>Desulfovibrionia</taxon>
        <taxon>Desulfovibrionales</taxon>
        <taxon>Desulfovibrionaceae</taxon>
        <taxon>Desulfovibrio</taxon>
        <taxon>environmental samples</taxon>
    </lineage>
</organism>
<dbReference type="EMBL" id="FLUP01000001">
    <property type="protein sequence ID" value="SBV97779.1"/>
    <property type="molecule type" value="Genomic_DNA"/>
</dbReference>